<dbReference type="PANTHER" id="PTHR38041:SF1">
    <property type="entry name" value="CHORISMATE MUTASE"/>
    <property type="match status" value="1"/>
</dbReference>
<evidence type="ECO:0000313" key="3">
    <source>
        <dbReference type="EMBL" id="OIR06142.1"/>
    </source>
</evidence>
<keyword evidence="1" id="KW-0413">Isomerase</keyword>
<sequence length="101" mass="11453">MPPCQSLTEIRDNIDRLDRQIVALLCERQGYVGQAAAFKPTRSDVVVPERIEEIVGKVRALAAERGGSADLMERIYRAMIDAYIAFEDRRWGELHDKASHP</sequence>
<dbReference type="EMBL" id="MLJW01000045">
    <property type="protein sequence ID" value="OIR06142.1"/>
    <property type="molecule type" value="Genomic_DNA"/>
</dbReference>
<dbReference type="Pfam" id="PF01817">
    <property type="entry name" value="CM_2"/>
    <property type="match status" value="1"/>
</dbReference>
<dbReference type="SMART" id="SM00830">
    <property type="entry name" value="CM_2"/>
    <property type="match status" value="1"/>
</dbReference>
<reference evidence="3" key="1">
    <citation type="submission" date="2016-10" db="EMBL/GenBank/DDBJ databases">
        <title>Sequence of Gallionella enrichment culture.</title>
        <authorList>
            <person name="Poehlein A."/>
            <person name="Muehling M."/>
            <person name="Daniel R."/>
        </authorList>
    </citation>
    <scope>NUCLEOTIDE SEQUENCE</scope>
</reference>
<name>A0A1J5T1T0_9ZZZZ</name>
<evidence type="ECO:0000259" key="2">
    <source>
        <dbReference type="PROSITE" id="PS51168"/>
    </source>
</evidence>
<protein>
    <submittedName>
        <fullName evidence="3">Salicylate biosynthesis protein PchB</fullName>
    </submittedName>
</protein>
<accession>A0A1J5T1T0</accession>
<dbReference type="InterPro" id="IPR051331">
    <property type="entry name" value="Chorismate_mutase-related"/>
</dbReference>
<evidence type="ECO:0000256" key="1">
    <source>
        <dbReference type="ARBA" id="ARBA00023235"/>
    </source>
</evidence>
<dbReference type="InterPro" id="IPR036979">
    <property type="entry name" value="CM_dom_sf"/>
</dbReference>
<proteinExistence type="predicted"/>
<dbReference type="PROSITE" id="PS51168">
    <property type="entry name" value="CHORISMATE_MUT_2"/>
    <property type="match status" value="1"/>
</dbReference>
<dbReference type="AlphaFoldDB" id="A0A1J5T1T0"/>
<comment type="caution">
    <text evidence="3">The sequence shown here is derived from an EMBL/GenBank/DDBJ whole genome shotgun (WGS) entry which is preliminary data.</text>
</comment>
<dbReference type="SUPFAM" id="SSF48600">
    <property type="entry name" value="Chorismate mutase II"/>
    <property type="match status" value="1"/>
</dbReference>
<dbReference type="PANTHER" id="PTHR38041">
    <property type="entry name" value="CHORISMATE MUTASE"/>
    <property type="match status" value="1"/>
</dbReference>
<organism evidence="3">
    <name type="scientific">mine drainage metagenome</name>
    <dbReference type="NCBI Taxonomy" id="410659"/>
    <lineage>
        <taxon>unclassified sequences</taxon>
        <taxon>metagenomes</taxon>
        <taxon>ecological metagenomes</taxon>
    </lineage>
</organism>
<feature type="domain" description="Chorismate mutase" evidence="2">
    <location>
        <begin position="1"/>
        <end position="91"/>
    </location>
</feature>
<dbReference type="InterPro" id="IPR002701">
    <property type="entry name" value="CM_II_prokaryot"/>
</dbReference>
<gene>
    <name evidence="3" type="primary">pchB</name>
    <name evidence="3" type="ORF">GALL_116140</name>
</gene>
<dbReference type="GO" id="GO:0046417">
    <property type="term" value="P:chorismate metabolic process"/>
    <property type="evidence" value="ECO:0007669"/>
    <property type="project" value="InterPro"/>
</dbReference>
<dbReference type="InterPro" id="IPR036263">
    <property type="entry name" value="Chorismate_II_sf"/>
</dbReference>
<dbReference type="Gene3D" id="1.20.59.10">
    <property type="entry name" value="Chorismate mutase"/>
    <property type="match status" value="1"/>
</dbReference>
<dbReference type="GO" id="GO:0009697">
    <property type="term" value="P:salicylic acid biosynthetic process"/>
    <property type="evidence" value="ECO:0007669"/>
    <property type="project" value="TreeGrafter"/>
</dbReference>
<dbReference type="GO" id="GO:0004106">
    <property type="term" value="F:chorismate mutase activity"/>
    <property type="evidence" value="ECO:0007669"/>
    <property type="project" value="InterPro"/>
</dbReference>